<feature type="transmembrane region" description="Helical" evidence="1">
    <location>
        <begin position="168"/>
        <end position="196"/>
    </location>
</feature>
<feature type="transmembrane region" description="Helical" evidence="1">
    <location>
        <begin position="236"/>
        <end position="257"/>
    </location>
</feature>
<feature type="transmembrane region" description="Helical" evidence="1">
    <location>
        <begin position="135"/>
        <end position="156"/>
    </location>
</feature>
<evidence type="ECO:0000256" key="1">
    <source>
        <dbReference type="SAM" id="Phobius"/>
    </source>
</evidence>
<name>L7LME8_9ACTN</name>
<proteinExistence type="predicted"/>
<gene>
    <name evidence="2" type="ORF">GSI01S_28_00030</name>
</gene>
<dbReference type="Proteomes" id="UP000035083">
    <property type="component" value="Unassembled WGS sequence"/>
</dbReference>
<feature type="transmembrane region" description="Helical" evidence="1">
    <location>
        <begin position="371"/>
        <end position="392"/>
    </location>
</feature>
<feature type="transmembrane region" description="Helical" evidence="1">
    <location>
        <begin position="269"/>
        <end position="292"/>
    </location>
</feature>
<organism evidence="2 3">
    <name type="scientific">Gordonia sihwensis NBRC 108236</name>
    <dbReference type="NCBI Taxonomy" id="1223544"/>
    <lineage>
        <taxon>Bacteria</taxon>
        <taxon>Bacillati</taxon>
        <taxon>Actinomycetota</taxon>
        <taxon>Actinomycetes</taxon>
        <taxon>Mycobacteriales</taxon>
        <taxon>Gordoniaceae</taxon>
        <taxon>Gordonia</taxon>
    </lineage>
</organism>
<feature type="transmembrane region" description="Helical" evidence="1">
    <location>
        <begin position="304"/>
        <end position="325"/>
    </location>
</feature>
<feature type="transmembrane region" description="Helical" evidence="1">
    <location>
        <begin position="202"/>
        <end position="224"/>
    </location>
</feature>
<dbReference type="RefSeq" id="WP_006897436.1">
    <property type="nucleotide sequence ID" value="NZ_BANU01000028.1"/>
</dbReference>
<dbReference type="EMBL" id="BANU01000028">
    <property type="protein sequence ID" value="GAC62034.1"/>
    <property type="molecule type" value="Genomic_DNA"/>
</dbReference>
<feature type="transmembrane region" description="Helical" evidence="1">
    <location>
        <begin position="345"/>
        <end position="364"/>
    </location>
</feature>
<feature type="transmembrane region" description="Helical" evidence="1">
    <location>
        <begin position="12"/>
        <end position="32"/>
    </location>
</feature>
<evidence type="ECO:0000313" key="3">
    <source>
        <dbReference type="Proteomes" id="UP000035083"/>
    </source>
</evidence>
<comment type="caution">
    <text evidence="2">The sequence shown here is derived from an EMBL/GenBank/DDBJ whole genome shotgun (WGS) entry which is preliminary data.</text>
</comment>
<feature type="transmembrane region" description="Helical" evidence="1">
    <location>
        <begin position="540"/>
        <end position="562"/>
    </location>
</feature>
<protein>
    <recommendedName>
        <fullName evidence="4">Glycosyltransferase RgtA/B/C/D-like domain-containing protein</fullName>
    </recommendedName>
</protein>
<feature type="transmembrane region" description="Helical" evidence="1">
    <location>
        <begin position="105"/>
        <end position="123"/>
    </location>
</feature>
<reference evidence="2 3" key="1">
    <citation type="submission" date="2012-12" db="EMBL/GenBank/DDBJ databases">
        <title>Whole genome shotgun sequence of Gordonia sihwensis NBRC 108236.</title>
        <authorList>
            <person name="Yoshida I."/>
            <person name="Hosoyama A."/>
            <person name="Tsuchikane K."/>
            <person name="Ando Y."/>
            <person name="Baba S."/>
            <person name="Ohji S."/>
            <person name="Hamada M."/>
            <person name="Tamura T."/>
            <person name="Yamazoe A."/>
            <person name="Yamazaki S."/>
            <person name="Fujita N."/>
        </authorList>
    </citation>
    <scope>NUCLEOTIDE SEQUENCE [LARGE SCALE GENOMIC DNA]</scope>
    <source>
        <strain evidence="2 3">NBRC 108236</strain>
    </source>
</reference>
<keyword evidence="1" id="KW-1133">Transmembrane helix</keyword>
<accession>L7LME8</accession>
<feature type="transmembrane region" description="Helical" evidence="1">
    <location>
        <begin position="79"/>
        <end position="98"/>
    </location>
</feature>
<sequence length="578" mass="58013">MTATSTRTPAQTGAAVYAVSALLTALICAPLVGNHLLYRDAVATPQSPLTAAALGIDGTAPRAVPQDALLALGSRLVDGGLLVAGLTILAVFAAGAGYGRLARRLVPRAATAGAVAAAVVGIWNPYVAERLLQGHWSLLAGYAALGWTVCAVLDLADGRRSWRQWAGLAGIFAAAGLTPTGSLLAGIVAVATAAAVRLPIRTAGLAAGCWLITASPWLVASAVASDVGSSGGAAVFALRAEPGLGLLGTALGLGGIWNADAVPASRTTPWALVATLMLLAVVAVGTGALVRMRRELSPAVAGQALLAAVAIAAVVVAATPPGLAVMDVLLAHVPGAGLLRDTQKYLALAVPFVAVAAAAAVTALRALVPAGFAAAAVIALIVAPLPDLAWGVGGKIRPVIYPDDYARVTALVGHDTDGARGSVALWPGDAVRRLSWARGPSLSPLPRMLDAPVIGSGELTVDGTTVDSPTGRTAQVLDVLRDGGDPQRLARLGVGWVVAEESDPPARLAATAPAYSGEHLTVYRIPGAVAAPVPATAARAAAFAALVLWICSVAAGLAAAVVRRRAPETEEDEAAQRK</sequence>
<keyword evidence="3" id="KW-1185">Reference proteome</keyword>
<evidence type="ECO:0008006" key="4">
    <source>
        <dbReference type="Google" id="ProtNLM"/>
    </source>
</evidence>
<dbReference type="eggNOG" id="ENOG502Z7TU">
    <property type="taxonomic scope" value="Bacteria"/>
</dbReference>
<keyword evidence="1" id="KW-0472">Membrane</keyword>
<evidence type="ECO:0000313" key="2">
    <source>
        <dbReference type="EMBL" id="GAC62034.1"/>
    </source>
</evidence>
<keyword evidence="1" id="KW-0812">Transmembrane</keyword>
<dbReference type="AlphaFoldDB" id="L7LME8"/>